<sequence>MRRWFGWSAGRLLLIDIGGGSMELVLGRDVEPELAISLPLGAGRLTREFLTADPPIRRRANR</sequence>
<dbReference type="KEGG" id="acab:QRX50_29190"/>
<protein>
    <recommendedName>
        <fullName evidence="1">Ppx/GppA phosphatase N-terminal domain-containing protein</fullName>
    </recommendedName>
</protein>
<proteinExistence type="predicted"/>
<organism evidence="2 3">
    <name type="scientific">Amycolatopsis carbonis</name>
    <dbReference type="NCBI Taxonomy" id="715471"/>
    <lineage>
        <taxon>Bacteria</taxon>
        <taxon>Bacillati</taxon>
        <taxon>Actinomycetota</taxon>
        <taxon>Actinomycetes</taxon>
        <taxon>Pseudonocardiales</taxon>
        <taxon>Pseudonocardiaceae</taxon>
        <taxon>Amycolatopsis</taxon>
    </lineage>
</organism>
<accession>A0A9Y2I9P0</accession>
<dbReference type="InterPro" id="IPR043129">
    <property type="entry name" value="ATPase_NBD"/>
</dbReference>
<dbReference type="Gene3D" id="3.30.420.150">
    <property type="entry name" value="Exopolyphosphatase. Domain 2"/>
    <property type="match status" value="1"/>
</dbReference>
<name>A0A9Y2I9P0_9PSEU</name>
<evidence type="ECO:0000313" key="2">
    <source>
        <dbReference type="EMBL" id="WIX75574.1"/>
    </source>
</evidence>
<evidence type="ECO:0000259" key="1">
    <source>
        <dbReference type="Pfam" id="PF02541"/>
    </source>
</evidence>
<keyword evidence="3" id="KW-1185">Reference proteome</keyword>
<dbReference type="Pfam" id="PF02541">
    <property type="entry name" value="Ppx-GppA"/>
    <property type="match status" value="1"/>
</dbReference>
<dbReference type="RefSeq" id="WP_285966344.1">
    <property type="nucleotide sequence ID" value="NZ_CP127294.1"/>
</dbReference>
<reference evidence="2 3" key="1">
    <citation type="submission" date="2023-06" db="EMBL/GenBank/DDBJ databases">
        <authorList>
            <person name="Oyuntsetseg B."/>
            <person name="Kim S.B."/>
        </authorList>
    </citation>
    <scope>NUCLEOTIDE SEQUENCE [LARGE SCALE GENOMIC DNA]</scope>
    <source>
        <strain evidence="2 3">2-15</strain>
    </source>
</reference>
<gene>
    <name evidence="2" type="ORF">QRX50_29190</name>
</gene>
<dbReference type="EMBL" id="CP127294">
    <property type="protein sequence ID" value="WIX75574.1"/>
    <property type="molecule type" value="Genomic_DNA"/>
</dbReference>
<dbReference type="InterPro" id="IPR003695">
    <property type="entry name" value="Ppx_GppA_N"/>
</dbReference>
<feature type="domain" description="Ppx/GppA phosphatase N-terminal" evidence="1">
    <location>
        <begin position="3"/>
        <end position="60"/>
    </location>
</feature>
<dbReference type="SUPFAM" id="SSF53067">
    <property type="entry name" value="Actin-like ATPase domain"/>
    <property type="match status" value="1"/>
</dbReference>
<evidence type="ECO:0000313" key="3">
    <source>
        <dbReference type="Proteomes" id="UP001236014"/>
    </source>
</evidence>
<dbReference type="Proteomes" id="UP001236014">
    <property type="component" value="Chromosome"/>
</dbReference>
<dbReference type="AlphaFoldDB" id="A0A9Y2I9P0"/>